<dbReference type="Pfam" id="PF02796">
    <property type="entry name" value="HTH_7"/>
    <property type="match status" value="1"/>
</dbReference>
<feature type="domain" description="HTH luxR-type" evidence="1">
    <location>
        <begin position="11"/>
        <end position="68"/>
    </location>
</feature>
<dbReference type="Gene3D" id="1.10.10.10">
    <property type="entry name" value="Winged helix-like DNA-binding domain superfamily/Winged helix DNA-binding domain"/>
    <property type="match status" value="1"/>
</dbReference>
<dbReference type="RefSeq" id="WP_386354711.1">
    <property type="nucleotide sequence ID" value="NZ_JBHSFG010000102.1"/>
</dbReference>
<dbReference type="InterPro" id="IPR000792">
    <property type="entry name" value="Tscrpt_reg_LuxR_C"/>
</dbReference>
<dbReference type="SUPFAM" id="SSF46894">
    <property type="entry name" value="C-terminal effector domain of the bipartite response regulators"/>
    <property type="match status" value="1"/>
</dbReference>
<organism evidence="2 3">
    <name type="scientific">Streptomyces xiangluensis</name>
    <dbReference type="NCBI Taxonomy" id="2665720"/>
    <lineage>
        <taxon>Bacteria</taxon>
        <taxon>Bacillati</taxon>
        <taxon>Actinomycetota</taxon>
        <taxon>Actinomycetes</taxon>
        <taxon>Kitasatosporales</taxon>
        <taxon>Streptomycetaceae</taxon>
        <taxon>Streptomyces</taxon>
    </lineage>
</organism>
<keyword evidence="3" id="KW-1185">Reference proteome</keyword>
<dbReference type="InterPro" id="IPR006120">
    <property type="entry name" value="Resolvase_HTH_dom"/>
</dbReference>
<proteinExistence type="predicted"/>
<evidence type="ECO:0000259" key="1">
    <source>
        <dbReference type="SMART" id="SM00421"/>
    </source>
</evidence>
<dbReference type="EMBL" id="JBHSFG010000102">
    <property type="protein sequence ID" value="MFC4471888.1"/>
    <property type="molecule type" value="Genomic_DNA"/>
</dbReference>
<protein>
    <submittedName>
        <fullName evidence="2">Helix-turn-helix domain-containing protein</fullName>
    </submittedName>
</protein>
<reference evidence="3" key="1">
    <citation type="journal article" date="2019" name="Int. J. Syst. Evol. Microbiol.">
        <title>The Global Catalogue of Microorganisms (GCM) 10K type strain sequencing project: providing services to taxonomists for standard genome sequencing and annotation.</title>
        <authorList>
            <consortium name="The Broad Institute Genomics Platform"/>
            <consortium name="The Broad Institute Genome Sequencing Center for Infectious Disease"/>
            <person name="Wu L."/>
            <person name="Ma J."/>
        </authorList>
    </citation>
    <scope>NUCLEOTIDE SEQUENCE [LARGE SCALE GENOMIC DNA]</scope>
    <source>
        <strain evidence="3">DT43</strain>
    </source>
</reference>
<evidence type="ECO:0000313" key="2">
    <source>
        <dbReference type="EMBL" id="MFC4471888.1"/>
    </source>
</evidence>
<name>A0ABV8Z6Q0_9ACTN</name>
<dbReference type="SMART" id="SM00421">
    <property type="entry name" value="HTH_LUXR"/>
    <property type="match status" value="1"/>
</dbReference>
<comment type="caution">
    <text evidence="2">The sequence shown here is derived from an EMBL/GenBank/DDBJ whole genome shotgun (WGS) entry which is preliminary data.</text>
</comment>
<dbReference type="InterPro" id="IPR016032">
    <property type="entry name" value="Sig_transdc_resp-reg_C-effctor"/>
</dbReference>
<sequence>MNFSSSLRDPHLALGNDHLRILQLVSEGCTMAQVARRMDISDRTLRRKLRSICDRVDVETPIEAVVWAVRRRII</sequence>
<gene>
    <name evidence="2" type="ORF">ACFPH6_46650</name>
</gene>
<accession>A0ABV8Z6Q0</accession>
<dbReference type="Proteomes" id="UP001596012">
    <property type="component" value="Unassembled WGS sequence"/>
</dbReference>
<evidence type="ECO:0000313" key="3">
    <source>
        <dbReference type="Proteomes" id="UP001596012"/>
    </source>
</evidence>
<dbReference type="InterPro" id="IPR036388">
    <property type="entry name" value="WH-like_DNA-bd_sf"/>
</dbReference>